<dbReference type="Pfam" id="PF00293">
    <property type="entry name" value="NUDIX"/>
    <property type="match status" value="1"/>
</dbReference>
<dbReference type="PANTHER" id="PTHR43046">
    <property type="entry name" value="GDP-MANNOSE MANNOSYL HYDROLASE"/>
    <property type="match status" value="1"/>
</dbReference>
<evidence type="ECO:0000313" key="6">
    <source>
        <dbReference type="Proteomes" id="UP000326912"/>
    </source>
</evidence>
<evidence type="ECO:0000313" key="5">
    <source>
        <dbReference type="EMBL" id="GER88978.1"/>
    </source>
</evidence>
<comment type="caution">
    <text evidence="5">The sequence shown here is derived from an EMBL/GenBank/DDBJ whole genome shotgun (WGS) entry which is preliminary data.</text>
</comment>
<protein>
    <submittedName>
        <fullName evidence="5">NUDIX hydrolase</fullName>
    </submittedName>
</protein>
<dbReference type="InterPro" id="IPR020476">
    <property type="entry name" value="Nudix_hydrolase"/>
</dbReference>
<reference evidence="5 6" key="1">
    <citation type="submission" date="2019-10" db="EMBL/GenBank/DDBJ databases">
        <title>Dictyobacter vulcani sp. nov., within the class Ktedonobacteria, isolated from soil of volcanic Mt. Zao.</title>
        <authorList>
            <person name="Zheng Y."/>
            <person name="Wang C.M."/>
            <person name="Sakai Y."/>
            <person name="Abe K."/>
            <person name="Yokota A."/>
            <person name="Yabe S."/>
        </authorList>
    </citation>
    <scope>NUCLEOTIDE SEQUENCE [LARGE SCALE GENOMIC DNA]</scope>
    <source>
        <strain evidence="5 6">W12</strain>
    </source>
</reference>
<dbReference type="SUPFAM" id="SSF55811">
    <property type="entry name" value="Nudix"/>
    <property type="match status" value="1"/>
</dbReference>
<dbReference type="InterPro" id="IPR015797">
    <property type="entry name" value="NUDIX_hydrolase-like_dom_sf"/>
</dbReference>
<dbReference type="PROSITE" id="PS00893">
    <property type="entry name" value="NUDIX_BOX"/>
    <property type="match status" value="1"/>
</dbReference>
<dbReference type="AlphaFoldDB" id="A0A5J4KH09"/>
<sequence>MQMNRLLVGVWRLLRGPLQWYALWFAHHKFIIGVSGVILDDQQRILLLRHTFWKSGSWGLPGGYAEHSEKLEETLCRELREETGYQVQVEKLLRIVSGYKLRLEVSFVGNLIGGNLQLDPKEIIDARFFAIDELPEGLLPSHRDIIALAFSE</sequence>
<accession>A0A5J4KH09</accession>
<dbReference type="InterPro" id="IPR020084">
    <property type="entry name" value="NUDIX_hydrolase_CS"/>
</dbReference>
<dbReference type="PROSITE" id="PS51462">
    <property type="entry name" value="NUDIX"/>
    <property type="match status" value="1"/>
</dbReference>
<comment type="cofactor">
    <cofactor evidence="1">
        <name>Mg(2+)</name>
        <dbReference type="ChEBI" id="CHEBI:18420"/>
    </cofactor>
</comment>
<feature type="domain" description="Nudix hydrolase" evidence="4">
    <location>
        <begin position="29"/>
        <end position="152"/>
    </location>
</feature>
<evidence type="ECO:0000256" key="2">
    <source>
        <dbReference type="ARBA" id="ARBA00022801"/>
    </source>
</evidence>
<evidence type="ECO:0000256" key="1">
    <source>
        <dbReference type="ARBA" id="ARBA00001946"/>
    </source>
</evidence>
<dbReference type="Gene3D" id="3.90.79.10">
    <property type="entry name" value="Nucleoside Triphosphate Pyrophosphohydrolase"/>
    <property type="match status" value="1"/>
</dbReference>
<keyword evidence="6" id="KW-1185">Reference proteome</keyword>
<dbReference type="GO" id="GO:0016787">
    <property type="term" value="F:hydrolase activity"/>
    <property type="evidence" value="ECO:0007669"/>
    <property type="project" value="UniProtKB-KW"/>
</dbReference>
<comment type="similarity">
    <text evidence="3">Belongs to the Nudix hydrolase family.</text>
</comment>
<name>A0A5J4KH09_9CHLR</name>
<organism evidence="5 6">
    <name type="scientific">Dictyobacter vulcani</name>
    <dbReference type="NCBI Taxonomy" id="2607529"/>
    <lineage>
        <taxon>Bacteria</taxon>
        <taxon>Bacillati</taxon>
        <taxon>Chloroflexota</taxon>
        <taxon>Ktedonobacteria</taxon>
        <taxon>Ktedonobacterales</taxon>
        <taxon>Dictyobacteraceae</taxon>
        <taxon>Dictyobacter</taxon>
    </lineage>
</organism>
<dbReference type="InterPro" id="IPR000086">
    <property type="entry name" value="NUDIX_hydrolase_dom"/>
</dbReference>
<evidence type="ECO:0000259" key="4">
    <source>
        <dbReference type="PROSITE" id="PS51462"/>
    </source>
</evidence>
<dbReference type="Proteomes" id="UP000326912">
    <property type="component" value="Unassembled WGS sequence"/>
</dbReference>
<dbReference type="PRINTS" id="PR00502">
    <property type="entry name" value="NUDIXFAMILY"/>
</dbReference>
<gene>
    <name evidence="5" type="ORF">KDW_31400</name>
</gene>
<dbReference type="PANTHER" id="PTHR43046:SF16">
    <property type="entry name" value="ADP-RIBOSE PYROPHOSPHATASE YJHB-RELATED"/>
    <property type="match status" value="1"/>
</dbReference>
<keyword evidence="2 3" id="KW-0378">Hydrolase</keyword>
<evidence type="ECO:0000256" key="3">
    <source>
        <dbReference type="RuleBase" id="RU003476"/>
    </source>
</evidence>
<dbReference type="EMBL" id="BKZW01000001">
    <property type="protein sequence ID" value="GER88978.1"/>
    <property type="molecule type" value="Genomic_DNA"/>
</dbReference>
<proteinExistence type="inferred from homology"/>